<gene>
    <name evidence="3" type="ORF">FSB75_02070</name>
</gene>
<dbReference type="PANTHER" id="PTHR44520">
    <property type="entry name" value="RESPONSE REGULATOR RCP1-RELATED"/>
    <property type="match status" value="1"/>
</dbReference>
<dbReference type="PROSITE" id="PS50110">
    <property type="entry name" value="RESPONSE_REGULATORY"/>
    <property type="match status" value="1"/>
</dbReference>
<dbReference type="RefSeq" id="WP_146782010.1">
    <property type="nucleotide sequence ID" value="NZ_BAABIO010000006.1"/>
</dbReference>
<reference evidence="3 4" key="1">
    <citation type="journal article" date="2015" name="Int. J. Syst. Evol. Microbiol.">
        <title>Flavisolibacter ginsenosidimutans sp. nov., with ginsenoside-converting activity isolated from soil used for cultivating ginseng.</title>
        <authorList>
            <person name="Zhao Y."/>
            <person name="Liu Q."/>
            <person name="Kang M.S."/>
            <person name="Jin F."/>
            <person name="Yu H."/>
            <person name="Im W.T."/>
        </authorList>
    </citation>
    <scope>NUCLEOTIDE SEQUENCE [LARGE SCALE GENOMIC DNA]</scope>
    <source>
        <strain evidence="3 4">Gsoil 636</strain>
    </source>
</reference>
<name>A0A5B8UEF0_9BACT</name>
<evidence type="ECO:0000313" key="3">
    <source>
        <dbReference type="EMBL" id="QEC54735.1"/>
    </source>
</evidence>
<keyword evidence="1" id="KW-0597">Phosphoprotein</keyword>
<sequence>MPPIFNHSASSQSRTIFLAEDDLDDQEFLKEALHAIDASVQLVSFSTGIKFMNGLSEMSDEKLPGLIVLDYNIPELNGAEILEQLAQQERFANIPKLVWSTSDSELYRQNCLTYGAKAYLVKPSSISGISAIAKEMLTYCL</sequence>
<keyword evidence="4" id="KW-1185">Reference proteome</keyword>
<organism evidence="3 4">
    <name type="scientific">Flavisolibacter ginsenosidimutans</name>
    <dbReference type="NCBI Taxonomy" id="661481"/>
    <lineage>
        <taxon>Bacteria</taxon>
        <taxon>Pseudomonadati</taxon>
        <taxon>Bacteroidota</taxon>
        <taxon>Chitinophagia</taxon>
        <taxon>Chitinophagales</taxon>
        <taxon>Chitinophagaceae</taxon>
        <taxon>Flavisolibacter</taxon>
    </lineage>
</organism>
<dbReference type="InterPro" id="IPR052893">
    <property type="entry name" value="TCS_response_regulator"/>
</dbReference>
<dbReference type="Gene3D" id="3.40.50.2300">
    <property type="match status" value="1"/>
</dbReference>
<dbReference type="SUPFAM" id="SSF52172">
    <property type="entry name" value="CheY-like"/>
    <property type="match status" value="1"/>
</dbReference>
<dbReference type="Pfam" id="PF00072">
    <property type="entry name" value="Response_reg"/>
    <property type="match status" value="1"/>
</dbReference>
<feature type="modified residue" description="4-aspartylphosphate" evidence="1">
    <location>
        <position position="70"/>
    </location>
</feature>
<dbReference type="SMART" id="SM00448">
    <property type="entry name" value="REC"/>
    <property type="match status" value="1"/>
</dbReference>
<protein>
    <submittedName>
        <fullName evidence="3">Response regulator</fullName>
    </submittedName>
</protein>
<dbReference type="InterPro" id="IPR001789">
    <property type="entry name" value="Sig_transdc_resp-reg_receiver"/>
</dbReference>
<proteinExistence type="predicted"/>
<feature type="domain" description="Response regulatory" evidence="2">
    <location>
        <begin position="15"/>
        <end position="137"/>
    </location>
</feature>
<evidence type="ECO:0000256" key="1">
    <source>
        <dbReference type="PROSITE-ProRule" id="PRU00169"/>
    </source>
</evidence>
<accession>A0A5B8UEF0</accession>
<dbReference type="AlphaFoldDB" id="A0A5B8UEF0"/>
<dbReference type="GO" id="GO:0000160">
    <property type="term" value="P:phosphorelay signal transduction system"/>
    <property type="evidence" value="ECO:0007669"/>
    <property type="project" value="InterPro"/>
</dbReference>
<dbReference type="OrthoDB" id="663690at2"/>
<dbReference type="PANTHER" id="PTHR44520:SF1">
    <property type="entry name" value="TWO-COMPONENT SYSTEM REGULATORY PROTEIN"/>
    <property type="match status" value="1"/>
</dbReference>
<dbReference type="Proteomes" id="UP000321204">
    <property type="component" value="Chromosome"/>
</dbReference>
<dbReference type="KEGG" id="fgg:FSB75_02070"/>
<dbReference type="InterPro" id="IPR011006">
    <property type="entry name" value="CheY-like_superfamily"/>
</dbReference>
<evidence type="ECO:0000313" key="4">
    <source>
        <dbReference type="Proteomes" id="UP000321204"/>
    </source>
</evidence>
<dbReference type="EMBL" id="CP042433">
    <property type="protein sequence ID" value="QEC54735.1"/>
    <property type="molecule type" value="Genomic_DNA"/>
</dbReference>
<evidence type="ECO:0000259" key="2">
    <source>
        <dbReference type="PROSITE" id="PS50110"/>
    </source>
</evidence>